<evidence type="ECO:0000313" key="2">
    <source>
        <dbReference type="EMBL" id="CBH09841.1"/>
    </source>
</evidence>
<dbReference type="Proteomes" id="UP000002316">
    <property type="component" value="Chromosome 3"/>
</dbReference>
<dbReference type="RefSeq" id="XP_011772134.1">
    <property type="nucleotide sequence ID" value="XM_011773832.1"/>
</dbReference>
<keyword evidence="1" id="KW-1133">Transmembrane helix</keyword>
<protein>
    <submittedName>
        <fullName evidence="2">Uncharacterized protein</fullName>
    </submittedName>
</protein>
<feature type="transmembrane region" description="Helical" evidence="1">
    <location>
        <begin position="59"/>
        <end position="85"/>
    </location>
</feature>
<accession>C9ZK77</accession>
<evidence type="ECO:0000256" key="1">
    <source>
        <dbReference type="SAM" id="Phobius"/>
    </source>
</evidence>
<proteinExistence type="predicted"/>
<dbReference type="AlphaFoldDB" id="C9ZK77"/>
<keyword evidence="1" id="KW-0472">Membrane</keyword>
<feature type="transmembrane region" description="Helical" evidence="1">
    <location>
        <begin position="91"/>
        <end position="116"/>
    </location>
</feature>
<dbReference type="EMBL" id="FN554966">
    <property type="protein sequence ID" value="CBH09841.1"/>
    <property type="molecule type" value="Genomic_DNA"/>
</dbReference>
<gene>
    <name evidence="2" type="ORF">TbgDal_III1800</name>
</gene>
<dbReference type="GeneID" id="23858952"/>
<dbReference type="KEGG" id="tbg:TbgDal_III1800"/>
<organism evidence="2 3">
    <name type="scientific">Trypanosoma brucei gambiense (strain MHOM/CI/86/DAL972)</name>
    <dbReference type="NCBI Taxonomy" id="679716"/>
    <lineage>
        <taxon>Eukaryota</taxon>
        <taxon>Discoba</taxon>
        <taxon>Euglenozoa</taxon>
        <taxon>Kinetoplastea</taxon>
        <taxon>Metakinetoplastina</taxon>
        <taxon>Trypanosomatida</taxon>
        <taxon>Trypanosomatidae</taxon>
        <taxon>Trypanosoma</taxon>
    </lineage>
</organism>
<reference evidence="3" key="1">
    <citation type="journal article" date="2010" name="PLoS Negl. Trop. Dis.">
        <title>The genome sequence of Trypanosoma brucei gambiense, causative agent of chronic human african trypanosomiasis.</title>
        <authorList>
            <person name="Jackson A.P."/>
            <person name="Sanders M."/>
            <person name="Berry A."/>
            <person name="McQuillan J."/>
            <person name="Aslett M.A."/>
            <person name="Quail M.A."/>
            <person name="Chukualim B."/>
            <person name="Capewell P."/>
            <person name="MacLeod A."/>
            <person name="Melville S.E."/>
            <person name="Gibson W."/>
            <person name="Barry J.D."/>
            <person name="Berriman M."/>
            <person name="Hertz-Fowler C."/>
        </authorList>
    </citation>
    <scope>NUCLEOTIDE SEQUENCE [LARGE SCALE GENOMIC DNA]</scope>
    <source>
        <strain evidence="3">MHOM/CI/86/DAL972</strain>
    </source>
</reference>
<feature type="transmembrane region" description="Helical" evidence="1">
    <location>
        <begin position="12"/>
        <end position="38"/>
    </location>
</feature>
<name>C9ZK77_TRYB9</name>
<evidence type="ECO:0000313" key="3">
    <source>
        <dbReference type="Proteomes" id="UP000002316"/>
    </source>
</evidence>
<keyword evidence="1" id="KW-0812">Transmembrane</keyword>
<sequence length="144" mass="16865">MFVSKNGLEWSGVEGSVCVFVCCHLFSFFFCAILNLVWRSSFLFLRHCWRPEKMLHFCFFLNFALCSPRIFVGMSALFPFLSFLLSAASPVVFAFLIFIFMHSFTFLLYFFCLLYFTIKIVFMFLNVHRAEISVPHVIVLCTHC</sequence>